<protein>
    <submittedName>
        <fullName evidence="8">Dynamin family protein</fullName>
    </submittedName>
</protein>
<gene>
    <name evidence="8" type="ORF">J416_13159</name>
</gene>
<keyword evidence="6" id="KW-0175">Coiled coil</keyword>
<feature type="domain" description="Dynamin N-terminal" evidence="7">
    <location>
        <begin position="346"/>
        <end position="501"/>
    </location>
</feature>
<sequence length="866" mass="101849">MRLSLLIHKELHTMIRSCNTLADLRYFIEQSDVDNQFYLGEIYYHLGDKEVARWKWQSVADSDSRLKEWARKNIGDILQGEQSYEDALKYYQRLSQDDIQEEKFLQMARCYAGLQDQEQSAKYYLKVLQQDAFYRHIFIESVAFFDEHKMTFESFLAYLSRVDQAFDWQLFQEMQHYMYDDFPIDEAAFIQYMDVCKDHLPDGDAFAYIQAMCERLASYAQIMIYLASWLANHPTIAHFFITQLEPWLLSTAQKAYVREPGLHSNWLKQWVEQSEGTLLGSYLSRIIEASDTTIDVPETDRAQLVFMLCQDLHQDIIAWTSDFMLPVETETAFWMNYFIDAQTTNVMLSGTFNNGKTSFIQSQFGEKILQTDIVPTTSAVTILEKNSHVYYSKVQAGHGFIDLAYDDVVTSTTIEETYDTELYYIQTQAPEWHFDSIRLIDTPGTNDQGEEENPIFRFSQYADRLLYILSAEQAFRKDEKDMIEQLTQQRPDMPIDFILNKADFILDEDELDEVLEDTEKKVRKYTSPHSQVIPFSSEEKDFWQEDLAGFFESITGTVATDTRLRQWLDQSFYMMDRLHAQYAKVVQAMQQKVNRQRRTLNKYVQLKAFIEDTQESAKKKGQNLFQLTFNEWINELDQKLSDELDAIITNLSYQYDVNEMEQRVIQQLHTANWQPELLPSFVNTIELLKHRLIKMLQDHSSDDLNLSRLKVLPRLNATTQPIINKVQENGRSSSMPRIDLQRDDSWTNHVKKVIGGGSWMKKMEQDSYVHWLRTKGKEEIRSQIQQYYFRLLDQDALYVTMIQGVLDPEMDKVENDMQSHAQSLKTVSDQLKRLEQEQKQLLEGKGYKFYQTLTALHDITNEMGRS</sequence>
<dbReference type="GO" id="GO:0005525">
    <property type="term" value="F:GTP binding"/>
    <property type="evidence" value="ECO:0007669"/>
    <property type="project" value="UniProtKB-KW"/>
</dbReference>
<name>N4WIJ6_9BACI</name>
<evidence type="ECO:0000256" key="5">
    <source>
        <dbReference type="ARBA" id="ARBA00023136"/>
    </source>
</evidence>
<evidence type="ECO:0000259" key="7">
    <source>
        <dbReference type="Pfam" id="PF00350"/>
    </source>
</evidence>
<comment type="caution">
    <text evidence="8">The sequence shown here is derived from an EMBL/GenBank/DDBJ whole genome shotgun (WGS) entry which is preliminary data.</text>
</comment>
<evidence type="ECO:0000256" key="6">
    <source>
        <dbReference type="SAM" id="Coils"/>
    </source>
</evidence>
<evidence type="ECO:0000313" key="9">
    <source>
        <dbReference type="Proteomes" id="UP000012283"/>
    </source>
</evidence>
<dbReference type="Gene3D" id="3.40.50.300">
    <property type="entry name" value="P-loop containing nucleotide triphosphate hydrolases"/>
    <property type="match status" value="1"/>
</dbReference>
<evidence type="ECO:0000256" key="2">
    <source>
        <dbReference type="ARBA" id="ARBA00022741"/>
    </source>
</evidence>
<dbReference type="PANTHER" id="PTHR10465">
    <property type="entry name" value="TRANSMEMBRANE GTPASE FZO1"/>
    <property type="match status" value="1"/>
</dbReference>
<dbReference type="PATRIC" id="fig|1308866.3.peg.2659"/>
<dbReference type="OrthoDB" id="2971055at2"/>
<dbReference type="SUPFAM" id="SSF81901">
    <property type="entry name" value="HCP-like"/>
    <property type="match status" value="1"/>
</dbReference>
<dbReference type="PANTHER" id="PTHR10465:SF0">
    <property type="entry name" value="SARCALUMENIN"/>
    <property type="match status" value="1"/>
</dbReference>
<keyword evidence="4" id="KW-0342">GTP-binding</keyword>
<dbReference type="Pfam" id="PF00350">
    <property type="entry name" value="Dynamin_N"/>
    <property type="match status" value="1"/>
</dbReference>
<dbReference type="GO" id="GO:0008053">
    <property type="term" value="P:mitochondrial fusion"/>
    <property type="evidence" value="ECO:0007669"/>
    <property type="project" value="TreeGrafter"/>
</dbReference>
<keyword evidence="9" id="KW-1185">Reference proteome</keyword>
<dbReference type="InterPro" id="IPR027094">
    <property type="entry name" value="Mitofusin_fam"/>
</dbReference>
<dbReference type="Gene3D" id="1.25.40.10">
    <property type="entry name" value="Tetratricopeptide repeat domain"/>
    <property type="match status" value="1"/>
</dbReference>
<evidence type="ECO:0000256" key="4">
    <source>
        <dbReference type="ARBA" id="ARBA00023134"/>
    </source>
</evidence>
<dbReference type="AlphaFoldDB" id="N4WIJ6"/>
<dbReference type="RefSeq" id="WP_003473055.1">
    <property type="nucleotide sequence ID" value="NZ_APML01000066.1"/>
</dbReference>
<organism evidence="8 9">
    <name type="scientific">Gracilibacillus halophilus YIM-C55.5</name>
    <dbReference type="NCBI Taxonomy" id="1308866"/>
    <lineage>
        <taxon>Bacteria</taxon>
        <taxon>Bacillati</taxon>
        <taxon>Bacillota</taxon>
        <taxon>Bacilli</taxon>
        <taxon>Bacillales</taxon>
        <taxon>Bacillaceae</taxon>
        <taxon>Gracilibacillus</taxon>
    </lineage>
</organism>
<dbReference type="STRING" id="1308866.J416_13159"/>
<dbReference type="SUPFAM" id="SSF52540">
    <property type="entry name" value="P-loop containing nucleoside triphosphate hydrolases"/>
    <property type="match status" value="1"/>
</dbReference>
<dbReference type="InterPro" id="IPR027417">
    <property type="entry name" value="P-loop_NTPase"/>
</dbReference>
<feature type="coiled-coil region" evidence="6">
    <location>
        <begin position="810"/>
        <end position="844"/>
    </location>
</feature>
<dbReference type="eggNOG" id="COG0699">
    <property type="taxonomic scope" value="Bacteria"/>
</dbReference>
<keyword evidence="2" id="KW-0547">Nucleotide-binding</keyword>
<dbReference type="GO" id="GO:0003924">
    <property type="term" value="F:GTPase activity"/>
    <property type="evidence" value="ECO:0007669"/>
    <property type="project" value="InterPro"/>
</dbReference>
<evidence type="ECO:0000256" key="1">
    <source>
        <dbReference type="ARBA" id="ARBA00004370"/>
    </source>
</evidence>
<evidence type="ECO:0000313" key="8">
    <source>
        <dbReference type="EMBL" id="ENH95987.1"/>
    </source>
</evidence>
<comment type="subcellular location">
    <subcellularLocation>
        <location evidence="1">Membrane</location>
    </subcellularLocation>
</comment>
<proteinExistence type="predicted"/>
<dbReference type="InterPro" id="IPR045063">
    <property type="entry name" value="Dynamin_N"/>
</dbReference>
<keyword evidence="3" id="KW-0378">Hydrolase</keyword>
<dbReference type="GO" id="GO:0016020">
    <property type="term" value="C:membrane"/>
    <property type="evidence" value="ECO:0007669"/>
    <property type="project" value="UniProtKB-SubCell"/>
</dbReference>
<dbReference type="Proteomes" id="UP000012283">
    <property type="component" value="Unassembled WGS sequence"/>
</dbReference>
<accession>N4WIJ6</accession>
<dbReference type="EMBL" id="APML01000066">
    <property type="protein sequence ID" value="ENH95987.1"/>
    <property type="molecule type" value="Genomic_DNA"/>
</dbReference>
<keyword evidence="5" id="KW-0472">Membrane</keyword>
<evidence type="ECO:0000256" key="3">
    <source>
        <dbReference type="ARBA" id="ARBA00022801"/>
    </source>
</evidence>
<reference evidence="8 9" key="1">
    <citation type="submission" date="2013-03" db="EMBL/GenBank/DDBJ databases">
        <title>Draft genome sequence of Gracibacillus halophilus YIM-C55.5, a moderately halophilic and thermophilic organism from the Xiaochaidamu salt lake.</title>
        <authorList>
            <person name="Sugumar T."/>
            <person name="Polireddy D.R."/>
            <person name="Antony A."/>
            <person name="Madhava Y.R."/>
            <person name="Sivakumar N."/>
        </authorList>
    </citation>
    <scope>NUCLEOTIDE SEQUENCE [LARGE SCALE GENOMIC DNA]</scope>
    <source>
        <strain evidence="8 9">YIM-C55.5</strain>
    </source>
</reference>
<dbReference type="InterPro" id="IPR011990">
    <property type="entry name" value="TPR-like_helical_dom_sf"/>
</dbReference>